<dbReference type="Proteomes" id="UP000182498">
    <property type="component" value="Unassembled WGS sequence"/>
</dbReference>
<feature type="compositionally biased region" description="Polar residues" evidence="1">
    <location>
        <begin position="1"/>
        <end position="17"/>
    </location>
</feature>
<gene>
    <name evidence="2" type="ORF">CVAR292_00176</name>
</gene>
<dbReference type="OrthoDB" id="3399139at2"/>
<feature type="region of interest" description="Disordered" evidence="1">
    <location>
        <begin position="263"/>
        <end position="284"/>
    </location>
</feature>
<name>A0A0X2NJC5_9CORY</name>
<dbReference type="InterPro" id="IPR009737">
    <property type="entry name" value="Aim32/Apd1-like"/>
</dbReference>
<evidence type="ECO:0000313" key="3">
    <source>
        <dbReference type="Proteomes" id="UP000182498"/>
    </source>
</evidence>
<evidence type="ECO:0000256" key="1">
    <source>
        <dbReference type="SAM" id="MobiDB-lite"/>
    </source>
</evidence>
<protein>
    <submittedName>
        <fullName evidence="2">Uncharacterized protein conserved in bacteria containing thioredoxin-like domain</fullName>
    </submittedName>
</protein>
<dbReference type="AlphaFoldDB" id="A0A0X2NJC5"/>
<feature type="compositionally biased region" description="Low complexity" evidence="1">
    <location>
        <begin position="266"/>
        <end position="284"/>
    </location>
</feature>
<sequence>MSTTRNPRSGTSQSCSDVTVEPLPGTAKSGGLILALEYTRGWGRDILDGEALGKELTGQIKRYLKTYRAQLQFIRRPGRAGQQEQDSAALYIANAGAEPPTLEYLELTGPEDLLQVDLSTPGSVPGAVRVDHPLLLVCTHGKRDMCCAVKGRPLAGGLHREYPEITWESSHTKGHRFAPSMILLPWNYSFGTLDLAGASAMLDDVLAGRLPVTGNRGRGTLDSRAQVAELTVAAVLAEAGDPAALGELQVSPYIDYLEYEEHKDAPAASEEPEPATTPAGDTPDPAADYAAVAAMVPEELRRRAGELMTQRIEMKITGRYEELKALKRQGYFQPVYDYERAVKEAAVAHGVYGKYSKYGKNSAYANTGAVGGVGVAGERRPAKSRKDAPLLVTRAARSTGEDARSWRVTLESQRCYPVMSSCGDKPKEGRSWVATEVVELTA</sequence>
<proteinExistence type="predicted"/>
<keyword evidence="3" id="KW-1185">Reference proteome</keyword>
<feature type="region of interest" description="Disordered" evidence="1">
    <location>
        <begin position="1"/>
        <end position="22"/>
    </location>
</feature>
<dbReference type="RefSeq" id="WP_014010781.1">
    <property type="nucleotide sequence ID" value="NZ_FAUH01000001.1"/>
</dbReference>
<accession>A0A0X2NJC5</accession>
<dbReference type="Pfam" id="PF06999">
    <property type="entry name" value="Suc_Fer-like"/>
    <property type="match status" value="1"/>
</dbReference>
<dbReference type="EMBL" id="FAUH01000001">
    <property type="protein sequence ID" value="CUU64871.1"/>
    <property type="molecule type" value="Genomic_DNA"/>
</dbReference>
<organism evidence="2 3">
    <name type="scientific">Corynebacterium variabile</name>
    <dbReference type="NCBI Taxonomy" id="1727"/>
    <lineage>
        <taxon>Bacteria</taxon>
        <taxon>Bacillati</taxon>
        <taxon>Actinomycetota</taxon>
        <taxon>Actinomycetes</taxon>
        <taxon>Mycobacteriales</taxon>
        <taxon>Corynebacteriaceae</taxon>
        <taxon>Corynebacterium</taxon>
    </lineage>
</organism>
<evidence type="ECO:0000313" key="2">
    <source>
        <dbReference type="EMBL" id="CUU64871.1"/>
    </source>
</evidence>
<reference evidence="3" key="1">
    <citation type="submission" date="2015-11" db="EMBL/GenBank/DDBJ databases">
        <authorList>
            <person name="Dugat-Bony E."/>
        </authorList>
    </citation>
    <scope>NUCLEOTIDE SEQUENCE [LARGE SCALE GENOMIC DNA]</scope>
    <source>
        <strain evidence="3">Mu292</strain>
    </source>
</reference>
<dbReference type="CDD" id="cd03062">
    <property type="entry name" value="TRX_Fd_Sucrase"/>
    <property type="match status" value="1"/>
</dbReference>